<protein>
    <submittedName>
        <fullName evidence="1">Uncharacterized protein</fullName>
    </submittedName>
</protein>
<sequence>MQLGRETPFYEVAFRGMVYRVLTRPIDGQPALMSSYNVKYELVRTAAPGLRSDGHYLAKPTAVPNTPRALIAELQVLLDASLQDILENAYSIFHYRLDHKAQYPDTMTPAGYTLREVLLGSVDDEGNLRCLYETPKGTNVELWTLFLRALDRKSPKLTSYVQSSMAVKEFGESGYAAMREAVRLRALSASAGAIPSWNRFLDVFPVASHSSAPVTRDVGCNASLL</sequence>
<evidence type="ECO:0000313" key="1">
    <source>
        <dbReference type="EMBL" id="KWA84146.1"/>
    </source>
</evidence>
<accession>A0A106QCV3</accession>
<proteinExistence type="predicted"/>
<organism evidence="1 2">
    <name type="scientific">Burkholderia ubonensis</name>
    <dbReference type="NCBI Taxonomy" id="101571"/>
    <lineage>
        <taxon>Bacteria</taxon>
        <taxon>Pseudomonadati</taxon>
        <taxon>Pseudomonadota</taxon>
        <taxon>Betaproteobacteria</taxon>
        <taxon>Burkholderiales</taxon>
        <taxon>Burkholderiaceae</taxon>
        <taxon>Burkholderia</taxon>
        <taxon>Burkholderia cepacia complex</taxon>
    </lineage>
</organism>
<reference evidence="1 2" key="1">
    <citation type="submission" date="2015-11" db="EMBL/GenBank/DDBJ databases">
        <title>Expanding the genomic diversity of Burkholderia species for the development of highly accurate diagnostics.</title>
        <authorList>
            <person name="Sahl J."/>
            <person name="Keim P."/>
            <person name="Wagner D."/>
        </authorList>
    </citation>
    <scope>NUCLEOTIDE SEQUENCE [LARGE SCALE GENOMIC DNA]</scope>
    <source>
        <strain evidence="1 2">MSMB2087WGS</strain>
    </source>
</reference>
<gene>
    <name evidence="1" type="ORF">WL29_22545</name>
</gene>
<comment type="caution">
    <text evidence="1">The sequence shown here is derived from an EMBL/GenBank/DDBJ whole genome shotgun (WGS) entry which is preliminary data.</text>
</comment>
<evidence type="ECO:0000313" key="2">
    <source>
        <dbReference type="Proteomes" id="UP000060630"/>
    </source>
</evidence>
<dbReference type="AlphaFoldDB" id="A0A106QCV3"/>
<dbReference type="Proteomes" id="UP000060630">
    <property type="component" value="Unassembled WGS sequence"/>
</dbReference>
<name>A0A106QCV3_9BURK</name>
<dbReference type="EMBL" id="LPHD01000049">
    <property type="protein sequence ID" value="KWA84146.1"/>
    <property type="molecule type" value="Genomic_DNA"/>
</dbReference>